<dbReference type="GO" id="GO:0120010">
    <property type="term" value="P:intermembrane phospholipid transfer"/>
    <property type="evidence" value="ECO:0007669"/>
    <property type="project" value="TreeGrafter"/>
</dbReference>
<evidence type="ECO:0000256" key="2">
    <source>
        <dbReference type="ARBA" id="ARBA00022729"/>
    </source>
</evidence>
<dbReference type="EMBL" id="FTOA01000005">
    <property type="protein sequence ID" value="SIT00535.1"/>
    <property type="molecule type" value="Genomic_DNA"/>
</dbReference>
<dbReference type="PRINTS" id="PR01805">
    <property type="entry name" value="VACJLIPOPROT"/>
</dbReference>
<dbReference type="AlphaFoldDB" id="A0A1N7NQ57"/>
<dbReference type="InterPro" id="IPR007428">
    <property type="entry name" value="MlaA"/>
</dbReference>
<dbReference type="PANTHER" id="PTHR30035">
    <property type="entry name" value="LIPOPROTEIN VACJ-RELATED"/>
    <property type="match status" value="1"/>
</dbReference>
<reference evidence="3 4" key="1">
    <citation type="submission" date="2017-01" db="EMBL/GenBank/DDBJ databases">
        <authorList>
            <person name="Mah S.A."/>
            <person name="Swanson W.J."/>
            <person name="Moy G.W."/>
            <person name="Vacquier V.D."/>
        </authorList>
    </citation>
    <scope>NUCLEOTIDE SEQUENCE [LARGE SCALE GENOMIC DNA]</scope>
    <source>
        <strain evidence="3 4">DSM 11589</strain>
    </source>
</reference>
<evidence type="ECO:0000313" key="3">
    <source>
        <dbReference type="EMBL" id="SIT00535.1"/>
    </source>
</evidence>
<dbReference type="STRING" id="80876.SAMN05421779_105296"/>
<name>A0A1N7NQ57_9PROT</name>
<keyword evidence="3" id="KW-0449">Lipoprotein</keyword>
<evidence type="ECO:0000313" key="4">
    <source>
        <dbReference type="Proteomes" id="UP000185678"/>
    </source>
</evidence>
<dbReference type="Pfam" id="PF04333">
    <property type="entry name" value="MlaA"/>
    <property type="match status" value="1"/>
</dbReference>
<comment type="similarity">
    <text evidence="1">Belongs to the MlaA family.</text>
</comment>
<dbReference type="GO" id="GO:0016020">
    <property type="term" value="C:membrane"/>
    <property type="evidence" value="ECO:0007669"/>
    <property type="project" value="InterPro"/>
</dbReference>
<organism evidence="3 4">
    <name type="scientific">Insolitispirillum peregrinum</name>
    <dbReference type="NCBI Taxonomy" id="80876"/>
    <lineage>
        <taxon>Bacteria</taxon>
        <taxon>Pseudomonadati</taxon>
        <taxon>Pseudomonadota</taxon>
        <taxon>Alphaproteobacteria</taxon>
        <taxon>Rhodospirillales</taxon>
        <taxon>Novispirillaceae</taxon>
        <taxon>Insolitispirillum</taxon>
    </lineage>
</organism>
<keyword evidence="4" id="KW-1185">Reference proteome</keyword>
<evidence type="ECO:0000256" key="1">
    <source>
        <dbReference type="ARBA" id="ARBA00010634"/>
    </source>
</evidence>
<gene>
    <name evidence="3" type="ORF">SAMN05421779_105296</name>
</gene>
<dbReference type="PANTHER" id="PTHR30035:SF3">
    <property type="entry name" value="INTERMEMBRANE PHOSPHOLIPID TRANSPORT SYSTEM LIPOPROTEIN MLAA"/>
    <property type="match status" value="1"/>
</dbReference>
<accession>A0A1N7NQ57</accession>
<dbReference type="Proteomes" id="UP000185678">
    <property type="component" value="Unassembled WGS sequence"/>
</dbReference>
<proteinExistence type="inferred from homology"/>
<keyword evidence="2" id="KW-0732">Signal</keyword>
<sequence length="283" mass="30943">MIRFVSSRRAARKSSRVLWGALKASVAAGALAVMLLGMSPQAAVAGEEGASKGESTGTFSDNDPLEPLNRTIYGVNYVVDHTLLRPLAYAYRDGTPDYLQSRVSNVLRNLKAPVVLANDSLQGEWVRAGDTGMRFLINSTIGLLGVFDVATDWGYPYHNEDFGQTMAVAGLGEGPYLVLPLLGPSNARDAVGSAVDWFVDPMRMYDATRNPSWAPEADYARMGATALNMRKDYLDTIDELEKQSLDTYVSMRSAYRQIRVREISNSETVAPTVNGSEFDTPKN</sequence>
<protein>
    <submittedName>
        <fullName evidence="3">Phospholipid-binding lipoprotein MlaA</fullName>
    </submittedName>
</protein>